<evidence type="ECO:0000313" key="1">
    <source>
        <dbReference type="EMBL" id="KAK0141076.1"/>
    </source>
</evidence>
<proteinExistence type="predicted"/>
<keyword evidence="2" id="KW-1185">Reference proteome</keyword>
<dbReference type="EMBL" id="JAOPHQ010003985">
    <property type="protein sequence ID" value="KAK0141076.1"/>
    <property type="molecule type" value="Genomic_DNA"/>
</dbReference>
<accession>A0AA47NWB4</accession>
<sequence>MDDYRDNVLTQRSIAMYLNNKPYISKEIKKCIVQKNIAFKSGDIVAMRNIQKELNHKSRKARRKEKEKFQTHCSSMNTKKFTCPRKATGPDGISGFLLKSCSDELAEAWCPIYQKWTYMLFLPPGKTPQKACCKENKHAVRTTVQLL</sequence>
<name>A0AA47NWB4_MERPO</name>
<gene>
    <name evidence="1" type="ORF">N1851_021929</name>
</gene>
<organism evidence="1 2">
    <name type="scientific">Merluccius polli</name>
    <name type="common">Benguela hake</name>
    <name type="synonym">Merluccius cadenati</name>
    <dbReference type="NCBI Taxonomy" id="89951"/>
    <lineage>
        <taxon>Eukaryota</taxon>
        <taxon>Metazoa</taxon>
        <taxon>Chordata</taxon>
        <taxon>Craniata</taxon>
        <taxon>Vertebrata</taxon>
        <taxon>Euteleostomi</taxon>
        <taxon>Actinopterygii</taxon>
        <taxon>Neopterygii</taxon>
        <taxon>Teleostei</taxon>
        <taxon>Neoteleostei</taxon>
        <taxon>Acanthomorphata</taxon>
        <taxon>Zeiogadaria</taxon>
        <taxon>Gadariae</taxon>
        <taxon>Gadiformes</taxon>
        <taxon>Gadoidei</taxon>
        <taxon>Merlucciidae</taxon>
        <taxon>Merluccius</taxon>
    </lineage>
</organism>
<dbReference type="AlphaFoldDB" id="A0AA47NWB4"/>
<dbReference type="Proteomes" id="UP001174136">
    <property type="component" value="Unassembled WGS sequence"/>
</dbReference>
<comment type="caution">
    <text evidence="1">The sequence shown here is derived from an EMBL/GenBank/DDBJ whole genome shotgun (WGS) entry which is preliminary data.</text>
</comment>
<evidence type="ECO:0000313" key="2">
    <source>
        <dbReference type="Proteomes" id="UP001174136"/>
    </source>
</evidence>
<protein>
    <submittedName>
        <fullName evidence="1">Uncharacterized protein</fullName>
    </submittedName>
</protein>
<reference evidence="1" key="1">
    <citation type="journal article" date="2023" name="Front. Mar. Sci.">
        <title>A new Merluccius polli reference genome to investigate the effects of global change in West African waters.</title>
        <authorList>
            <person name="Mateo J.L."/>
            <person name="Blanco-Fernandez C."/>
            <person name="Garcia-Vazquez E."/>
            <person name="Machado-Schiaffino G."/>
        </authorList>
    </citation>
    <scope>NUCLEOTIDE SEQUENCE</scope>
    <source>
        <strain evidence="1">C29</strain>
        <tissue evidence="1">Fin</tissue>
    </source>
</reference>